<dbReference type="AlphaFoldDB" id="M4BWG1"/>
<reference evidence="2" key="1">
    <citation type="journal article" date="2010" name="Science">
        <title>Signatures of adaptation to obligate biotrophy in the Hyaloperonospora arabidopsidis genome.</title>
        <authorList>
            <person name="Baxter L."/>
            <person name="Tripathy S."/>
            <person name="Ishaque N."/>
            <person name="Boot N."/>
            <person name="Cabral A."/>
            <person name="Kemen E."/>
            <person name="Thines M."/>
            <person name="Ah-Fong A."/>
            <person name="Anderson R."/>
            <person name="Badejoko W."/>
            <person name="Bittner-Eddy P."/>
            <person name="Boore J.L."/>
            <person name="Chibucos M.C."/>
            <person name="Coates M."/>
            <person name="Dehal P."/>
            <person name="Delehaunty K."/>
            <person name="Dong S."/>
            <person name="Downton P."/>
            <person name="Dumas B."/>
            <person name="Fabro G."/>
            <person name="Fronick C."/>
            <person name="Fuerstenberg S.I."/>
            <person name="Fulton L."/>
            <person name="Gaulin E."/>
            <person name="Govers F."/>
            <person name="Hughes L."/>
            <person name="Humphray S."/>
            <person name="Jiang R.H."/>
            <person name="Judelson H."/>
            <person name="Kamoun S."/>
            <person name="Kyung K."/>
            <person name="Meijer H."/>
            <person name="Minx P."/>
            <person name="Morris P."/>
            <person name="Nelson J."/>
            <person name="Phuntumart V."/>
            <person name="Qutob D."/>
            <person name="Rehmany A."/>
            <person name="Rougon-Cardoso A."/>
            <person name="Ryden P."/>
            <person name="Torto-Alalibo T."/>
            <person name="Studholme D."/>
            <person name="Wang Y."/>
            <person name="Win J."/>
            <person name="Wood J."/>
            <person name="Clifton S.W."/>
            <person name="Rogers J."/>
            <person name="Van den Ackerveken G."/>
            <person name="Jones J.D."/>
            <person name="McDowell J.M."/>
            <person name="Beynon J."/>
            <person name="Tyler B.M."/>
        </authorList>
    </citation>
    <scope>NUCLEOTIDE SEQUENCE [LARGE SCALE GENOMIC DNA]</scope>
    <source>
        <strain evidence="2">Emoy2</strain>
    </source>
</reference>
<sequence length="58" mass="6233">MENGHSPISFMSEYLDKNALSVSTTTSTVLIASEDKLSAPTVPVLRRGTVATSWPLQP</sequence>
<dbReference type="VEuPathDB" id="FungiDB:HpaG810862"/>
<protein>
    <submittedName>
        <fullName evidence="1">Uncharacterized protein</fullName>
    </submittedName>
</protein>
<keyword evidence="2" id="KW-1185">Reference proteome</keyword>
<dbReference type="EnsemblProtists" id="HpaT810862">
    <property type="protein sequence ID" value="HpaP810862"/>
    <property type="gene ID" value="HpaG810862"/>
</dbReference>
<accession>M4BWG1</accession>
<evidence type="ECO:0000313" key="1">
    <source>
        <dbReference type="EnsemblProtists" id="HpaP810862"/>
    </source>
</evidence>
<dbReference type="HOGENOM" id="CLU_2983153_0_0_1"/>
<dbReference type="Proteomes" id="UP000011713">
    <property type="component" value="Unassembled WGS sequence"/>
</dbReference>
<name>M4BWG1_HYAAE</name>
<dbReference type="EMBL" id="JH597999">
    <property type="status" value="NOT_ANNOTATED_CDS"/>
    <property type="molecule type" value="Genomic_DNA"/>
</dbReference>
<dbReference type="InParanoid" id="M4BWG1"/>
<organism evidence="1 2">
    <name type="scientific">Hyaloperonospora arabidopsidis (strain Emoy2)</name>
    <name type="common">Downy mildew agent</name>
    <name type="synonym">Peronospora arabidopsidis</name>
    <dbReference type="NCBI Taxonomy" id="559515"/>
    <lineage>
        <taxon>Eukaryota</taxon>
        <taxon>Sar</taxon>
        <taxon>Stramenopiles</taxon>
        <taxon>Oomycota</taxon>
        <taxon>Peronosporomycetes</taxon>
        <taxon>Peronosporales</taxon>
        <taxon>Peronosporaceae</taxon>
        <taxon>Hyaloperonospora</taxon>
    </lineage>
</organism>
<evidence type="ECO:0000313" key="2">
    <source>
        <dbReference type="Proteomes" id="UP000011713"/>
    </source>
</evidence>
<proteinExistence type="predicted"/>
<reference evidence="1" key="2">
    <citation type="submission" date="2015-06" db="UniProtKB">
        <authorList>
            <consortium name="EnsemblProtists"/>
        </authorList>
    </citation>
    <scope>IDENTIFICATION</scope>
    <source>
        <strain evidence="1">Emoy2</strain>
    </source>
</reference>